<sequence>MERFGSAGSSWERTWRGEEQEGFQEMNVRGEADCAFHMGARRRVRPKSRFARSHGAGAQPNYAAYDPQTSRKSAPSP</sequence>
<evidence type="ECO:0000313" key="3">
    <source>
        <dbReference type="Proteomes" id="UP000011668"/>
    </source>
</evidence>
<evidence type="ECO:0000313" key="2">
    <source>
        <dbReference type="EMBL" id="ELU38631.1"/>
    </source>
</evidence>
<reference evidence="2 3" key="1">
    <citation type="journal article" date="2013" name="Nat. Commun.">
        <title>The evolution and pathogenic mechanisms of the rice sheath blight pathogen.</title>
        <authorList>
            <person name="Zheng A."/>
            <person name="Lin R."/>
            <person name="Xu L."/>
            <person name="Qin P."/>
            <person name="Tang C."/>
            <person name="Ai P."/>
            <person name="Zhang D."/>
            <person name="Liu Y."/>
            <person name="Sun Z."/>
            <person name="Feng H."/>
            <person name="Wang Y."/>
            <person name="Chen Y."/>
            <person name="Liang X."/>
            <person name="Fu R."/>
            <person name="Li Q."/>
            <person name="Zhang J."/>
            <person name="Yu X."/>
            <person name="Xie Z."/>
            <person name="Ding L."/>
            <person name="Guan P."/>
            <person name="Tang J."/>
            <person name="Liang Y."/>
            <person name="Wang S."/>
            <person name="Deng Q."/>
            <person name="Li S."/>
            <person name="Zhu J."/>
            <person name="Wang L."/>
            <person name="Liu H."/>
            <person name="Li P."/>
        </authorList>
    </citation>
    <scope>NUCLEOTIDE SEQUENCE [LARGE SCALE GENOMIC DNA]</scope>
    <source>
        <strain evidence="3">AG-1 IA</strain>
    </source>
</reference>
<gene>
    <name evidence="2" type="ORF">AG1IA_07358</name>
</gene>
<dbReference type="EMBL" id="AFRT01002116">
    <property type="protein sequence ID" value="ELU38631.1"/>
    <property type="molecule type" value="Genomic_DNA"/>
</dbReference>
<accession>L8WK99</accession>
<comment type="caution">
    <text evidence="2">The sequence shown here is derived from an EMBL/GenBank/DDBJ whole genome shotgun (WGS) entry which is preliminary data.</text>
</comment>
<protein>
    <submittedName>
        <fullName evidence="2">Uncharacterized protein</fullName>
    </submittedName>
</protein>
<proteinExistence type="predicted"/>
<feature type="compositionally biased region" description="Polar residues" evidence="1">
    <location>
        <begin position="67"/>
        <end position="77"/>
    </location>
</feature>
<organism evidence="2 3">
    <name type="scientific">Thanatephorus cucumeris (strain AG1-IA)</name>
    <name type="common">Rice sheath blight fungus</name>
    <name type="synonym">Rhizoctonia solani</name>
    <dbReference type="NCBI Taxonomy" id="983506"/>
    <lineage>
        <taxon>Eukaryota</taxon>
        <taxon>Fungi</taxon>
        <taxon>Dikarya</taxon>
        <taxon>Basidiomycota</taxon>
        <taxon>Agaricomycotina</taxon>
        <taxon>Agaricomycetes</taxon>
        <taxon>Cantharellales</taxon>
        <taxon>Ceratobasidiaceae</taxon>
        <taxon>Rhizoctonia</taxon>
        <taxon>Rhizoctonia solani AG-1</taxon>
    </lineage>
</organism>
<dbReference type="AlphaFoldDB" id="L8WK99"/>
<dbReference type="HOGENOM" id="CLU_2639802_0_0_1"/>
<feature type="region of interest" description="Disordered" evidence="1">
    <location>
        <begin position="45"/>
        <end position="77"/>
    </location>
</feature>
<dbReference type="Proteomes" id="UP000011668">
    <property type="component" value="Unassembled WGS sequence"/>
</dbReference>
<name>L8WK99_THACA</name>
<keyword evidence="3" id="KW-1185">Reference proteome</keyword>
<evidence type="ECO:0000256" key="1">
    <source>
        <dbReference type="SAM" id="MobiDB-lite"/>
    </source>
</evidence>